<dbReference type="Proteomes" id="UP000663882">
    <property type="component" value="Unassembled WGS sequence"/>
</dbReference>
<proteinExistence type="predicted"/>
<reference evidence="5" key="1">
    <citation type="submission" date="2021-02" db="EMBL/GenBank/DDBJ databases">
        <authorList>
            <person name="Nowell W R."/>
        </authorList>
    </citation>
    <scope>NUCLEOTIDE SEQUENCE</scope>
</reference>
<evidence type="ECO:0000313" key="6">
    <source>
        <dbReference type="Proteomes" id="UP000663823"/>
    </source>
</evidence>
<evidence type="ECO:0000313" key="5">
    <source>
        <dbReference type="EMBL" id="CAF4042841.1"/>
    </source>
</evidence>
<dbReference type="SUPFAM" id="SSF56281">
    <property type="entry name" value="Metallo-hydrolase/oxidoreductase"/>
    <property type="match status" value="1"/>
</dbReference>
<dbReference type="SUPFAM" id="SSF48403">
    <property type="entry name" value="Ankyrin repeat"/>
    <property type="match status" value="1"/>
</dbReference>
<dbReference type="InterPro" id="IPR036866">
    <property type="entry name" value="RibonucZ/Hydroxyglut_hydro"/>
</dbReference>
<keyword evidence="2 3" id="KW-0040">ANK repeat</keyword>
<comment type="caution">
    <text evidence="5">The sequence shown here is derived from an EMBL/GenBank/DDBJ whole genome shotgun (WGS) entry which is preliminary data.</text>
</comment>
<dbReference type="PROSITE" id="PS50297">
    <property type="entry name" value="ANK_REP_REGION"/>
    <property type="match status" value="2"/>
</dbReference>
<dbReference type="AlphaFoldDB" id="A0A819RLS6"/>
<dbReference type="InterPro" id="IPR002110">
    <property type="entry name" value="Ankyrin_rpt"/>
</dbReference>
<evidence type="ECO:0000256" key="1">
    <source>
        <dbReference type="ARBA" id="ARBA00022737"/>
    </source>
</evidence>
<dbReference type="Gene3D" id="3.60.15.10">
    <property type="entry name" value="Ribonuclease Z/Hydroxyacylglutathione hydrolase-like"/>
    <property type="match status" value="1"/>
</dbReference>
<dbReference type="PANTHER" id="PTHR24171">
    <property type="entry name" value="ANKYRIN REPEAT DOMAIN-CONTAINING PROTEIN 39-RELATED"/>
    <property type="match status" value="1"/>
</dbReference>
<keyword evidence="1" id="KW-0677">Repeat</keyword>
<accession>A0A819RLS6</accession>
<dbReference type="SMART" id="SM00248">
    <property type="entry name" value="ANK"/>
    <property type="match status" value="2"/>
</dbReference>
<dbReference type="Pfam" id="PF12796">
    <property type="entry name" value="Ank_2"/>
    <property type="match status" value="1"/>
</dbReference>
<dbReference type="OrthoDB" id="3246549at2759"/>
<evidence type="ECO:0000256" key="2">
    <source>
        <dbReference type="ARBA" id="ARBA00023043"/>
    </source>
</evidence>
<name>A0A819RLS6_9BILA</name>
<feature type="repeat" description="ANK" evidence="3">
    <location>
        <begin position="316"/>
        <end position="348"/>
    </location>
</feature>
<dbReference type="InterPro" id="IPR036770">
    <property type="entry name" value="Ankyrin_rpt-contain_sf"/>
</dbReference>
<organism evidence="5 6">
    <name type="scientific">Rotaria sordida</name>
    <dbReference type="NCBI Taxonomy" id="392033"/>
    <lineage>
        <taxon>Eukaryota</taxon>
        <taxon>Metazoa</taxon>
        <taxon>Spiralia</taxon>
        <taxon>Gnathifera</taxon>
        <taxon>Rotifera</taxon>
        <taxon>Eurotatoria</taxon>
        <taxon>Bdelloidea</taxon>
        <taxon>Philodinida</taxon>
        <taxon>Philodinidae</taxon>
        <taxon>Rotaria</taxon>
    </lineage>
</organism>
<dbReference type="Proteomes" id="UP000663823">
    <property type="component" value="Unassembled WGS sequence"/>
</dbReference>
<sequence>MSKVTEEKKELKALLIIGRNIKLTAETKKLFEQNDNCLIIGDGAENSVTSIDDIKAILEEKNYKIGLGTRIDISAHGNRTEEYKYHYTDFVEGSLTVQFFEKLTKIANIPLYVHLWSCYGGAANKSAHALGNGSILVTHIESKYPASTALDNYSKQASLTRYLNSGTPLTPYQQFILDLPENYQAATFIKVTDKNPKKFKTLRTTKDEIIVDILNTLDQHTSLTDAVNKFFKKTGEKFKEVFDKENITEAIKAVSTSNDKEIKDFVLGALIHVCGNKKIKEISELRQVKEIKERVRISEILEKLQNKGIDINNSIGGITPLHYACSTGNTEVARTLLEDKADREARTPEGDTPLHNACLLGKAAIVELLLHDVAAFPEESKNFLQGIKVWILDCIAYKSNDHHAGLDKILQWNKEFNPHQILLTNMNHFIDYHEILKILPSNIKPLYDGYKLVV</sequence>
<dbReference type="EMBL" id="CAJOAX010008811">
    <property type="protein sequence ID" value="CAF4042841.1"/>
    <property type="molecule type" value="Genomic_DNA"/>
</dbReference>
<dbReference type="Gene3D" id="1.25.40.20">
    <property type="entry name" value="Ankyrin repeat-containing domain"/>
    <property type="match status" value="1"/>
</dbReference>
<evidence type="ECO:0000313" key="4">
    <source>
        <dbReference type="EMBL" id="CAF1432971.1"/>
    </source>
</evidence>
<dbReference type="EMBL" id="CAJNOO010005877">
    <property type="protein sequence ID" value="CAF1432971.1"/>
    <property type="molecule type" value="Genomic_DNA"/>
</dbReference>
<dbReference type="PROSITE" id="PS50088">
    <property type="entry name" value="ANK_REPEAT"/>
    <property type="match status" value="2"/>
</dbReference>
<gene>
    <name evidence="5" type="ORF">OTI717_LOCUS31222</name>
    <name evidence="4" type="ORF">RFH988_LOCUS36023</name>
</gene>
<evidence type="ECO:0000256" key="3">
    <source>
        <dbReference type="PROSITE-ProRule" id="PRU00023"/>
    </source>
</evidence>
<feature type="repeat" description="ANK" evidence="3">
    <location>
        <begin position="349"/>
        <end position="381"/>
    </location>
</feature>
<protein>
    <submittedName>
        <fullName evidence="5">Uncharacterized protein</fullName>
    </submittedName>
</protein>